<dbReference type="EC" id="3.1.3.48" evidence="2"/>
<comment type="similarity">
    <text evidence="1">Belongs to the metallo-dependent hydrolases superfamily. CpsB/CapC family.</text>
</comment>
<evidence type="ECO:0000313" key="5">
    <source>
        <dbReference type="EMBL" id="AXR05529.1"/>
    </source>
</evidence>
<protein>
    <recommendedName>
        <fullName evidence="2">protein-tyrosine-phosphatase</fullName>
        <ecNumber evidence="2">3.1.3.48</ecNumber>
    </recommendedName>
</protein>
<name>A0A346NJ22_9ALTE</name>
<evidence type="ECO:0000256" key="3">
    <source>
        <dbReference type="ARBA" id="ARBA00022801"/>
    </source>
</evidence>
<keyword evidence="3" id="KW-0378">Hydrolase</keyword>
<dbReference type="SUPFAM" id="SSF89550">
    <property type="entry name" value="PHP domain-like"/>
    <property type="match status" value="1"/>
</dbReference>
<dbReference type="PIRSF" id="PIRSF016557">
    <property type="entry name" value="Caps_synth_CpsB"/>
    <property type="match status" value="1"/>
</dbReference>
<dbReference type="AlphaFoldDB" id="A0A346NJ22"/>
<dbReference type="GO" id="GO:0004725">
    <property type="term" value="F:protein tyrosine phosphatase activity"/>
    <property type="evidence" value="ECO:0007669"/>
    <property type="project" value="UniProtKB-EC"/>
</dbReference>
<comment type="catalytic activity">
    <reaction evidence="4">
        <text>O-phospho-L-tyrosyl-[protein] + H2O = L-tyrosyl-[protein] + phosphate</text>
        <dbReference type="Rhea" id="RHEA:10684"/>
        <dbReference type="Rhea" id="RHEA-COMP:10136"/>
        <dbReference type="Rhea" id="RHEA-COMP:20101"/>
        <dbReference type="ChEBI" id="CHEBI:15377"/>
        <dbReference type="ChEBI" id="CHEBI:43474"/>
        <dbReference type="ChEBI" id="CHEBI:46858"/>
        <dbReference type="ChEBI" id="CHEBI:61978"/>
        <dbReference type="EC" id="3.1.3.48"/>
    </reaction>
</comment>
<evidence type="ECO:0000256" key="4">
    <source>
        <dbReference type="ARBA" id="ARBA00051722"/>
    </source>
</evidence>
<dbReference type="PANTHER" id="PTHR39181">
    <property type="entry name" value="TYROSINE-PROTEIN PHOSPHATASE YWQE"/>
    <property type="match status" value="1"/>
</dbReference>
<gene>
    <name evidence="5" type="ORF">D0Y50_03565</name>
</gene>
<dbReference type="InterPro" id="IPR016195">
    <property type="entry name" value="Pol/histidinol_Pase-like"/>
</dbReference>
<dbReference type="KEGG" id="salm:D0Y50_03565"/>
<dbReference type="OrthoDB" id="9788539at2"/>
<dbReference type="EMBL" id="CP031769">
    <property type="protein sequence ID" value="AXR05529.1"/>
    <property type="molecule type" value="Genomic_DNA"/>
</dbReference>
<dbReference type="Proteomes" id="UP000262073">
    <property type="component" value="Chromosome"/>
</dbReference>
<evidence type="ECO:0000256" key="2">
    <source>
        <dbReference type="ARBA" id="ARBA00013064"/>
    </source>
</evidence>
<accession>A0A346NJ22</accession>
<dbReference type="GO" id="GO:0030145">
    <property type="term" value="F:manganese ion binding"/>
    <property type="evidence" value="ECO:0007669"/>
    <property type="project" value="InterPro"/>
</dbReference>
<organism evidence="5 6">
    <name type="scientific">Salinimonas sediminis</name>
    <dbReference type="NCBI Taxonomy" id="2303538"/>
    <lineage>
        <taxon>Bacteria</taxon>
        <taxon>Pseudomonadati</taxon>
        <taxon>Pseudomonadota</taxon>
        <taxon>Gammaproteobacteria</taxon>
        <taxon>Alteromonadales</taxon>
        <taxon>Alteromonadaceae</taxon>
        <taxon>Alteromonas/Salinimonas group</taxon>
        <taxon>Salinimonas</taxon>
    </lineage>
</organism>
<evidence type="ECO:0000313" key="6">
    <source>
        <dbReference type="Proteomes" id="UP000262073"/>
    </source>
</evidence>
<dbReference type="RefSeq" id="WP_108568144.1">
    <property type="nucleotide sequence ID" value="NZ_CP031769.1"/>
</dbReference>
<reference evidence="5 6" key="1">
    <citation type="submission" date="2018-08" db="EMBL/GenBank/DDBJ databases">
        <title>Salinimonas sediminis sp. nov., a piezophilic bacterium isolated from a deep-sea sediment sample from the New Britain Trench.</title>
        <authorList>
            <person name="Cao J."/>
        </authorList>
    </citation>
    <scope>NUCLEOTIDE SEQUENCE [LARGE SCALE GENOMIC DNA]</scope>
    <source>
        <strain evidence="5 6">N102</strain>
    </source>
</reference>
<dbReference type="InterPro" id="IPR016667">
    <property type="entry name" value="Caps_polysacc_synth_CpsB/CapC"/>
</dbReference>
<keyword evidence="6" id="KW-1185">Reference proteome</keyword>
<dbReference type="PANTHER" id="PTHR39181:SF1">
    <property type="entry name" value="TYROSINE-PROTEIN PHOSPHATASE YWQE"/>
    <property type="match status" value="1"/>
</dbReference>
<sequence>MIDVHSHIIPGIDDGARTMEMALEMARQTASVGVTHLVCTPHMHWGTFDNTVEMIQEGFNALQTAVAEEGIALNLSWAGEIRINEMVPAWFKEDKLPYLGQKNGKKVLLLEMPHSNMPAGLEQLFRWLISAGVQPLIPHPERNRDVWKRPEKIQWLRNQGCLLQVTAGAFTGRFGEQVQAIAMAMLKDNQIDVVASDTHDIKRRPNDMGEAFEVVSKAASKEKAEALFIYNPAEIVGVPVA</sequence>
<evidence type="ECO:0000256" key="1">
    <source>
        <dbReference type="ARBA" id="ARBA00005750"/>
    </source>
</evidence>
<proteinExistence type="inferred from homology"/>
<dbReference type="Gene3D" id="3.20.20.140">
    <property type="entry name" value="Metal-dependent hydrolases"/>
    <property type="match status" value="1"/>
</dbReference>
<dbReference type="Pfam" id="PF19567">
    <property type="entry name" value="CpsB_CapC"/>
    <property type="match status" value="1"/>
</dbReference>